<dbReference type="Pfam" id="PF02620">
    <property type="entry name" value="YceD"/>
    <property type="match status" value="1"/>
</dbReference>
<evidence type="ECO:0008006" key="3">
    <source>
        <dbReference type="Google" id="ProtNLM"/>
    </source>
</evidence>
<accession>A0A0B5BGW4</accession>
<gene>
    <name evidence="1" type="ORF">GPICK_07915</name>
</gene>
<dbReference type="AlphaFoldDB" id="A0A0B5BGW4"/>
<dbReference type="KEGG" id="gpi:GPICK_07915"/>
<evidence type="ECO:0000313" key="1">
    <source>
        <dbReference type="EMBL" id="AJE03286.1"/>
    </source>
</evidence>
<dbReference type="RefSeq" id="WP_039741943.1">
    <property type="nucleotide sequence ID" value="NZ_CP009788.1"/>
</dbReference>
<name>A0A0B5BGW4_9BACT</name>
<sequence length="179" mass="20413">MKLRIDEIKDQPKLLMFEEKAEVFPVLQELSDSDECEFLGPITVELSVWREYDHIRVRGSVATAVRLNCSRCLTPFESHIRSAFTMIYMERKQELQDEDEVELGEEDLVSVTYVGDEIDFTPEVAEQVVMELPLKPLCRVDCLGLCTRCGADLNVGECGCERGSFNIKFAALKNLKVEK</sequence>
<dbReference type="PANTHER" id="PTHR34374">
    <property type="entry name" value="LARGE RIBOSOMAL RNA SUBUNIT ACCUMULATION PROTEIN YCED HOMOLOG 1, CHLOROPLASTIC"/>
    <property type="match status" value="1"/>
</dbReference>
<evidence type="ECO:0000313" key="2">
    <source>
        <dbReference type="Proteomes" id="UP000057609"/>
    </source>
</evidence>
<proteinExistence type="predicted"/>
<protein>
    <recommendedName>
        <fullName evidence="3">DUF177 domain-containing protein</fullName>
    </recommendedName>
</protein>
<dbReference type="STRING" id="345632.GPICK_07915"/>
<dbReference type="InterPro" id="IPR003772">
    <property type="entry name" value="YceD"/>
</dbReference>
<dbReference type="HOGENOM" id="CLU_100236_1_1_7"/>
<dbReference type="Proteomes" id="UP000057609">
    <property type="component" value="Chromosome"/>
</dbReference>
<keyword evidence="2" id="KW-1185">Reference proteome</keyword>
<dbReference type="PANTHER" id="PTHR34374:SF1">
    <property type="entry name" value="LARGE RIBOSOMAL RNA SUBUNIT ACCUMULATION PROTEIN YCED HOMOLOG 1, CHLOROPLASTIC"/>
    <property type="match status" value="1"/>
</dbReference>
<dbReference type="EMBL" id="CP009788">
    <property type="protein sequence ID" value="AJE03286.1"/>
    <property type="molecule type" value="Genomic_DNA"/>
</dbReference>
<dbReference type="OrthoDB" id="9790372at2"/>
<reference evidence="1 2" key="1">
    <citation type="journal article" date="2015" name="Genome Announc.">
        <title>Complete Genome of Geobacter pickeringii G13T, a Metal-Reducing Isolate from Sedimentary Kaolin Deposits.</title>
        <authorList>
            <person name="Badalamenti J.P."/>
            <person name="Bond D.R."/>
        </authorList>
    </citation>
    <scope>NUCLEOTIDE SEQUENCE [LARGE SCALE GENOMIC DNA]</scope>
    <source>
        <strain evidence="1 2">G13</strain>
    </source>
</reference>
<organism evidence="1 2">
    <name type="scientific">Geobacter pickeringii</name>
    <dbReference type="NCBI Taxonomy" id="345632"/>
    <lineage>
        <taxon>Bacteria</taxon>
        <taxon>Pseudomonadati</taxon>
        <taxon>Thermodesulfobacteriota</taxon>
        <taxon>Desulfuromonadia</taxon>
        <taxon>Geobacterales</taxon>
        <taxon>Geobacteraceae</taxon>
        <taxon>Geobacter</taxon>
    </lineage>
</organism>